<sequence>MFSSYKAVTGKGNHYMNGKQHNAWTGLLLAVKRKMTKISPTIEENSMNVIEIGDIIFGKRSGVKSDVLPVKYTDTEERNIAHSERNIHLCYSTGASLHFERVVLDFNLMNSLPLTATSLKMISDILGKRKLRHHCLRLDLND</sequence>
<dbReference type="InParanoid" id="A0A1S0U1H2"/>
<dbReference type="KEGG" id="loa:LOAG_04609"/>
<proteinExistence type="predicted"/>
<dbReference type="GeneID" id="9942016"/>
<dbReference type="CTD" id="9942016"/>
<protein>
    <submittedName>
        <fullName evidence="1">Uncharacterized protein</fullName>
    </submittedName>
</protein>
<accession>A0A1S0U1H2</accession>
<dbReference type="AlphaFoldDB" id="A0A1S0U1H2"/>
<organism evidence="1">
    <name type="scientific">Loa loa</name>
    <name type="common">Eye worm</name>
    <name type="synonym">Filaria loa</name>
    <dbReference type="NCBI Taxonomy" id="7209"/>
    <lineage>
        <taxon>Eukaryota</taxon>
        <taxon>Metazoa</taxon>
        <taxon>Ecdysozoa</taxon>
        <taxon>Nematoda</taxon>
        <taxon>Chromadorea</taxon>
        <taxon>Rhabditida</taxon>
        <taxon>Spirurina</taxon>
        <taxon>Spiruromorpha</taxon>
        <taxon>Filarioidea</taxon>
        <taxon>Onchocercidae</taxon>
        <taxon>Loa</taxon>
    </lineage>
</organism>
<dbReference type="OrthoDB" id="10593465at2759"/>
<gene>
    <name evidence="1" type="ORF">LOAG_04609</name>
</gene>
<dbReference type="RefSeq" id="XP_003140194.1">
    <property type="nucleotide sequence ID" value="XM_003140146.1"/>
</dbReference>
<reference evidence="1" key="1">
    <citation type="submission" date="2012-04" db="EMBL/GenBank/DDBJ databases">
        <title>The Genome Sequence of Loa loa.</title>
        <authorList>
            <consortium name="The Broad Institute Genome Sequencing Platform"/>
            <consortium name="Broad Institute Genome Sequencing Center for Infectious Disease"/>
            <person name="Nutman T.B."/>
            <person name="Fink D.L."/>
            <person name="Russ C."/>
            <person name="Young S."/>
            <person name="Zeng Q."/>
            <person name="Gargeya S."/>
            <person name="Alvarado L."/>
            <person name="Berlin A."/>
            <person name="Chapman S.B."/>
            <person name="Chen Z."/>
            <person name="Freedman E."/>
            <person name="Gellesch M."/>
            <person name="Goldberg J."/>
            <person name="Griggs A."/>
            <person name="Gujja S."/>
            <person name="Heilman E.R."/>
            <person name="Heiman D."/>
            <person name="Howarth C."/>
            <person name="Mehta T."/>
            <person name="Neiman D."/>
            <person name="Pearson M."/>
            <person name="Roberts A."/>
            <person name="Saif S."/>
            <person name="Shea T."/>
            <person name="Shenoy N."/>
            <person name="Sisk P."/>
            <person name="Stolte C."/>
            <person name="Sykes S."/>
            <person name="White J."/>
            <person name="Yandava C."/>
            <person name="Haas B."/>
            <person name="Henn M.R."/>
            <person name="Nusbaum C."/>
            <person name="Birren B."/>
        </authorList>
    </citation>
    <scope>NUCLEOTIDE SEQUENCE [LARGE SCALE GENOMIC DNA]</scope>
</reference>
<dbReference type="EMBL" id="JH712089">
    <property type="protein sequence ID" value="EFO23873.1"/>
    <property type="molecule type" value="Genomic_DNA"/>
</dbReference>
<evidence type="ECO:0000313" key="1">
    <source>
        <dbReference type="EMBL" id="EFO23873.1"/>
    </source>
</evidence>
<name>A0A1S0U1H2_LOALO</name>